<evidence type="ECO:0000259" key="2">
    <source>
        <dbReference type="PROSITE" id="PS51737"/>
    </source>
</evidence>
<proteinExistence type="predicted"/>
<keyword evidence="4" id="KW-1185">Reference proteome</keyword>
<feature type="domain" description="Resolvase/invertase-type recombinase catalytic" evidence="1">
    <location>
        <begin position="8"/>
        <end position="158"/>
    </location>
</feature>
<evidence type="ECO:0000259" key="1">
    <source>
        <dbReference type="PROSITE" id="PS51736"/>
    </source>
</evidence>
<dbReference type="InterPro" id="IPR038109">
    <property type="entry name" value="DNA_bind_recomb_sf"/>
</dbReference>
<dbReference type="SUPFAM" id="SSF53041">
    <property type="entry name" value="Resolvase-like"/>
    <property type="match status" value="1"/>
</dbReference>
<organism evidence="3 4">
    <name type="scientific">Ramlibacter ginsenosidimutans</name>
    <dbReference type="NCBI Taxonomy" id="502333"/>
    <lineage>
        <taxon>Bacteria</taxon>
        <taxon>Pseudomonadati</taxon>
        <taxon>Pseudomonadota</taxon>
        <taxon>Betaproteobacteria</taxon>
        <taxon>Burkholderiales</taxon>
        <taxon>Comamonadaceae</taxon>
        <taxon>Ramlibacter</taxon>
    </lineage>
</organism>
<dbReference type="InterPro" id="IPR006119">
    <property type="entry name" value="Resolv_N"/>
</dbReference>
<dbReference type="AlphaFoldDB" id="A0A934TWV1"/>
<dbReference type="InterPro" id="IPR050639">
    <property type="entry name" value="SSR_resolvase"/>
</dbReference>
<dbReference type="SMART" id="SM00857">
    <property type="entry name" value="Resolvase"/>
    <property type="match status" value="1"/>
</dbReference>
<protein>
    <submittedName>
        <fullName evidence="3">Recombinase family protein</fullName>
    </submittedName>
</protein>
<gene>
    <name evidence="3" type="ORF">JJB11_21720</name>
</gene>
<evidence type="ECO:0000313" key="4">
    <source>
        <dbReference type="Proteomes" id="UP000630528"/>
    </source>
</evidence>
<dbReference type="Pfam" id="PF07508">
    <property type="entry name" value="Recombinase"/>
    <property type="match status" value="1"/>
</dbReference>
<name>A0A934TWV1_9BURK</name>
<dbReference type="EMBL" id="JAEPWM010000011">
    <property type="protein sequence ID" value="MBK6008726.1"/>
    <property type="molecule type" value="Genomic_DNA"/>
</dbReference>
<dbReference type="Proteomes" id="UP000630528">
    <property type="component" value="Unassembled WGS sequence"/>
</dbReference>
<sequence>MNTSGPPRAVQYIRMSTDSQDLSPEMQQGAIAAYAGQHGIAVVQTYLDAGKSGLTLEKRPAMRRLLLDVTKPDRTFSMVLVYDVSRWGRFQDTDASAYYEYHCRLHGCQVHYVQEPFGSPDSPLATLFKGMKRAMAAEFSRELAVKTTAGHAAAMQRGFQLGTMPCVGFARVAVSKMDGSQRRLRSDEHKSGPREHVKWVLGPQPERAAVRRIFQLYATTEPSVVALARRIEREGIRTADGRCITEWMLYSFLRSESVLGNFLWGRAKNKKRRAEGDPRFTRMPGIMEPLVPRELFDAVQAKLNRRRHVIFSREALVDRLRAALVEAPKLRALQLEVHGCPCRSTYLKNFGSIRAAWAAAGAVYPCGAEGIDQAAAQRSASVGARICNAAHAFLRQAGVDCQQHTRPDRRGQTLLINGDTVLRLQVIWQRSRDDLQQWEIRRVYKEHFDWILVVRIRPDDTPLDSILLSRAQYFSQTRWLHDALDDSWTVLRSSSEIVDAMRKLRPMSCNRPVGPEAQPAYGLATPPLSAAVNAAGAPAAER</sequence>
<reference evidence="3" key="2">
    <citation type="submission" date="2021-01" db="EMBL/GenBank/DDBJ databases">
        <authorList>
            <person name="Kang M."/>
        </authorList>
    </citation>
    <scope>NUCLEOTIDE SEQUENCE</scope>
    <source>
        <strain evidence="3">KACC 17527</strain>
    </source>
</reference>
<dbReference type="PANTHER" id="PTHR30461:SF23">
    <property type="entry name" value="DNA RECOMBINASE-RELATED"/>
    <property type="match status" value="1"/>
</dbReference>
<dbReference type="PANTHER" id="PTHR30461">
    <property type="entry name" value="DNA-INVERTASE FROM LAMBDOID PROPHAGE"/>
    <property type="match status" value="1"/>
</dbReference>
<dbReference type="GO" id="GO:0000150">
    <property type="term" value="F:DNA strand exchange activity"/>
    <property type="evidence" value="ECO:0007669"/>
    <property type="project" value="InterPro"/>
</dbReference>
<dbReference type="InterPro" id="IPR036162">
    <property type="entry name" value="Resolvase-like_N_sf"/>
</dbReference>
<dbReference type="Pfam" id="PF00239">
    <property type="entry name" value="Resolvase"/>
    <property type="match status" value="1"/>
</dbReference>
<dbReference type="CDD" id="cd00338">
    <property type="entry name" value="Ser_Recombinase"/>
    <property type="match status" value="1"/>
</dbReference>
<dbReference type="PROSITE" id="PS51736">
    <property type="entry name" value="RECOMBINASES_3"/>
    <property type="match status" value="1"/>
</dbReference>
<dbReference type="RefSeq" id="WP_201176513.1">
    <property type="nucleotide sequence ID" value="NZ_JAEPWM010000011.1"/>
</dbReference>
<feature type="domain" description="Recombinase" evidence="2">
    <location>
        <begin position="191"/>
        <end position="309"/>
    </location>
</feature>
<dbReference type="Gene3D" id="3.90.1750.20">
    <property type="entry name" value="Putative Large Serine Recombinase, Chain B, Domain 2"/>
    <property type="match status" value="1"/>
</dbReference>
<evidence type="ECO:0000313" key="3">
    <source>
        <dbReference type="EMBL" id="MBK6008726.1"/>
    </source>
</evidence>
<dbReference type="InterPro" id="IPR011109">
    <property type="entry name" value="DNA_bind_recombinase_dom"/>
</dbReference>
<reference evidence="3" key="1">
    <citation type="journal article" date="2012" name="J. Microbiol. Biotechnol.">
        <title>Ramlibacter ginsenosidimutans sp. nov., with ginsenoside-converting activity.</title>
        <authorList>
            <person name="Wang L."/>
            <person name="An D.S."/>
            <person name="Kim S.G."/>
            <person name="Jin F.X."/>
            <person name="Kim S.C."/>
            <person name="Lee S.T."/>
            <person name="Im W.T."/>
        </authorList>
    </citation>
    <scope>NUCLEOTIDE SEQUENCE</scope>
    <source>
        <strain evidence="3">KACC 17527</strain>
    </source>
</reference>
<comment type="caution">
    <text evidence="3">The sequence shown here is derived from an EMBL/GenBank/DDBJ whole genome shotgun (WGS) entry which is preliminary data.</text>
</comment>
<dbReference type="Gene3D" id="3.40.50.1390">
    <property type="entry name" value="Resolvase, N-terminal catalytic domain"/>
    <property type="match status" value="1"/>
</dbReference>
<dbReference type="PROSITE" id="PS51737">
    <property type="entry name" value="RECOMBINASE_DNA_BIND"/>
    <property type="match status" value="1"/>
</dbReference>
<dbReference type="GO" id="GO:0003677">
    <property type="term" value="F:DNA binding"/>
    <property type="evidence" value="ECO:0007669"/>
    <property type="project" value="InterPro"/>
</dbReference>
<accession>A0A934TWV1</accession>